<feature type="transmembrane region" description="Helical" evidence="11">
    <location>
        <begin position="324"/>
        <end position="342"/>
    </location>
</feature>
<accession>A0ABP1CR75</accession>
<comment type="catalytic activity">
    <reaction evidence="10 11">
        <text>L-cysteinyl-[protein] + hexadecanoyl-CoA = S-hexadecanoyl-L-cysteinyl-[protein] + CoA</text>
        <dbReference type="Rhea" id="RHEA:36683"/>
        <dbReference type="Rhea" id="RHEA-COMP:10131"/>
        <dbReference type="Rhea" id="RHEA-COMP:11032"/>
        <dbReference type="ChEBI" id="CHEBI:29950"/>
        <dbReference type="ChEBI" id="CHEBI:57287"/>
        <dbReference type="ChEBI" id="CHEBI:57379"/>
        <dbReference type="ChEBI" id="CHEBI:74151"/>
        <dbReference type="EC" id="2.3.1.225"/>
    </reaction>
</comment>
<evidence type="ECO:0000256" key="8">
    <source>
        <dbReference type="ARBA" id="ARBA00023315"/>
    </source>
</evidence>
<evidence type="ECO:0000256" key="7">
    <source>
        <dbReference type="ARBA" id="ARBA00023288"/>
    </source>
</evidence>
<proteinExistence type="inferred from homology"/>
<evidence type="ECO:0000256" key="4">
    <source>
        <dbReference type="ARBA" id="ARBA00022989"/>
    </source>
</evidence>
<gene>
    <name evidence="14" type="ORF">GFSPODELE1_LOCUS2044</name>
</gene>
<evidence type="ECO:0000256" key="5">
    <source>
        <dbReference type="ARBA" id="ARBA00023136"/>
    </source>
</evidence>
<dbReference type="Proteomes" id="UP001497453">
    <property type="component" value="Chromosome 10"/>
</dbReference>
<sequence length="461" mass="52426">MGKDGQLTDSEHKCCGVVQDAANKSMKNREKRRNKPQPWIVLKMTIGMTLGIIGYAFYVYIGRFCVPMLRDNTGDLGGRRIGIPFLVIFCLLGLTMLWAYAKVTLTSPGKARDHVDPSPEPVIQNYVPAWFDSESEIGHGPYVPPTQEQHGNGSASQPKSHSAQARVTNGSEKPVQQEDTNVGVMGTLPPVQNARVHAEQNGSAYSNPTGANTGTGPLPNQQPMMFTRKPPPTPALLPEYRYCYKDGFVKPTRAHHCRACGTCILKYDHHCPWIGQCVGARNHKFFVNFLQWACLFCLWTFSTLVAQNVKASQGPNENIDPQEVVVTALSGLFSVFTLALLATQMRLIIMNYTTVESMGFQRTEEREKTVLARLHEWYEFGAKRRTKKQWDKEWGRISKEGNMWWLGSYRRNWEYVMGHSVWEWFLPIGRSEGDGVNFPLNPRFDKDGRWRPRREWPKELQ</sequence>
<keyword evidence="8 11" id="KW-0012">Acyltransferase</keyword>
<comment type="domain">
    <text evidence="11">The DHHC domain is required for palmitoyltransferase activity.</text>
</comment>
<keyword evidence="2 11" id="KW-0808">Transferase</keyword>
<feature type="transmembrane region" description="Helical" evidence="11">
    <location>
        <begin position="39"/>
        <end position="61"/>
    </location>
</feature>
<evidence type="ECO:0000256" key="6">
    <source>
        <dbReference type="ARBA" id="ARBA00023139"/>
    </source>
</evidence>
<evidence type="ECO:0000256" key="3">
    <source>
        <dbReference type="ARBA" id="ARBA00022692"/>
    </source>
</evidence>
<dbReference type="InterPro" id="IPR039859">
    <property type="entry name" value="PFA4/ZDH16/20/ERF2-like"/>
</dbReference>
<feature type="transmembrane region" description="Helical" evidence="11">
    <location>
        <begin position="81"/>
        <end position="101"/>
    </location>
</feature>
<evidence type="ECO:0000313" key="15">
    <source>
        <dbReference type="Proteomes" id="UP001497453"/>
    </source>
</evidence>
<keyword evidence="3 11" id="KW-0812">Transmembrane</keyword>
<dbReference type="EMBL" id="OZ037953">
    <property type="protein sequence ID" value="CAL1698196.1"/>
    <property type="molecule type" value="Genomic_DNA"/>
</dbReference>
<keyword evidence="5 11" id="KW-0472">Membrane</keyword>
<comment type="subcellular location">
    <subcellularLocation>
        <location evidence="1">Membrane</location>
        <topology evidence="1">Multi-pass membrane protein</topology>
    </subcellularLocation>
</comment>
<keyword evidence="7" id="KW-0449">Lipoprotein</keyword>
<organism evidence="14 15">
    <name type="scientific">Somion occarium</name>
    <dbReference type="NCBI Taxonomy" id="3059160"/>
    <lineage>
        <taxon>Eukaryota</taxon>
        <taxon>Fungi</taxon>
        <taxon>Dikarya</taxon>
        <taxon>Basidiomycota</taxon>
        <taxon>Agaricomycotina</taxon>
        <taxon>Agaricomycetes</taxon>
        <taxon>Polyporales</taxon>
        <taxon>Cerrenaceae</taxon>
        <taxon>Somion</taxon>
    </lineage>
</organism>
<evidence type="ECO:0000256" key="10">
    <source>
        <dbReference type="ARBA" id="ARBA00048048"/>
    </source>
</evidence>
<keyword evidence="15" id="KW-1185">Reference proteome</keyword>
<evidence type="ECO:0000256" key="9">
    <source>
        <dbReference type="ARBA" id="ARBA00038298"/>
    </source>
</evidence>
<feature type="region of interest" description="Disordered" evidence="12">
    <location>
        <begin position="137"/>
        <end position="180"/>
    </location>
</feature>
<dbReference type="PANTHER" id="PTHR22883:SF23">
    <property type="entry name" value="PALMITOYLTRANSFERASE ZDHHC6"/>
    <property type="match status" value="1"/>
</dbReference>
<evidence type="ECO:0000256" key="1">
    <source>
        <dbReference type="ARBA" id="ARBA00004141"/>
    </source>
</evidence>
<name>A0ABP1CR75_9APHY</name>
<dbReference type="PROSITE" id="PS50216">
    <property type="entry name" value="DHHC"/>
    <property type="match status" value="1"/>
</dbReference>
<dbReference type="Pfam" id="PF01529">
    <property type="entry name" value="DHHC"/>
    <property type="match status" value="1"/>
</dbReference>
<dbReference type="PANTHER" id="PTHR22883">
    <property type="entry name" value="ZINC FINGER DHHC DOMAIN CONTAINING PROTEIN"/>
    <property type="match status" value="1"/>
</dbReference>
<dbReference type="EC" id="2.3.1.225" evidence="11"/>
<evidence type="ECO:0000313" key="14">
    <source>
        <dbReference type="EMBL" id="CAL1698196.1"/>
    </source>
</evidence>
<feature type="transmembrane region" description="Helical" evidence="11">
    <location>
        <begin position="285"/>
        <end position="304"/>
    </location>
</feature>
<evidence type="ECO:0000256" key="11">
    <source>
        <dbReference type="RuleBase" id="RU079119"/>
    </source>
</evidence>
<keyword evidence="6" id="KW-0564">Palmitate</keyword>
<evidence type="ECO:0000256" key="2">
    <source>
        <dbReference type="ARBA" id="ARBA00022679"/>
    </source>
</evidence>
<keyword evidence="4 11" id="KW-1133">Transmembrane helix</keyword>
<evidence type="ECO:0000256" key="12">
    <source>
        <dbReference type="SAM" id="MobiDB-lite"/>
    </source>
</evidence>
<comment type="similarity">
    <text evidence="9">Belongs to the DHHC palmitoyltransferase family. PFA5 subfamily.</text>
</comment>
<evidence type="ECO:0000259" key="13">
    <source>
        <dbReference type="Pfam" id="PF01529"/>
    </source>
</evidence>
<protein>
    <recommendedName>
        <fullName evidence="11">Palmitoyltransferase</fullName>
        <ecNumber evidence="11">2.3.1.225</ecNumber>
    </recommendedName>
</protein>
<reference evidence="15" key="1">
    <citation type="submission" date="2024-04" db="EMBL/GenBank/DDBJ databases">
        <authorList>
            <person name="Shaw F."/>
            <person name="Minotto A."/>
        </authorList>
    </citation>
    <scope>NUCLEOTIDE SEQUENCE [LARGE SCALE GENOMIC DNA]</scope>
</reference>
<dbReference type="InterPro" id="IPR001594">
    <property type="entry name" value="Palmitoyltrfase_DHHC"/>
</dbReference>
<feature type="compositionally biased region" description="Polar residues" evidence="12">
    <location>
        <begin position="146"/>
        <end position="171"/>
    </location>
</feature>
<feature type="domain" description="Palmitoyltransferase DHHC" evidence="13">
    <location>
        <begin position="239"/>
        <end position="358"/>
    </location>
</feature>